<feature type="domain" description="PASTA" evidence="2">
    <location>
        <begin position="336"/>
        <end position="401"/>
    </location>
</feature>
<dbReference type="SMART" id="SM00220">
    <property type="entry name" value="S_TKc"/>
    <property type="match status" value="1"/>
</dbReference>
<keyword evidence="3" id="KW-0808">Transferase</keyword>
<dbReference type="SMART" id="SM00740">
    <property type="entry name" value="PASTA"/>
    <property type="match status" value="1"/>
</dbReference>
<dbReference type="InterPro" id="IPR011009">
    <property type="entry name" value="Kinase-like_dom_sf"/>
</dbReference>
<keyword evidence="1" id="KW-0812">Transmembrane</keyword>
<dbReference type="SUPFAM" id="SSF56112">
    <property type="entry name" value="Protein kinase-like (PK-like)"/>
    <property type="match status" value="1"/>
</dbReference>
<accession>A0A292YL77</accession>
<keyword evidence="4" id="KW-1185">Reference proteome</keyword>
<dbReference type="Gene3D" id="1.10.510.10">
    <property type="entry name" value="Transferase(Phosphotransferase) domain 1"/>
    <property type="match status" value="1"/>
</dbReference>
<sequence length="404" mass="44760">MDRVFSDRYRLEEQLDETDGAVLFSALDQSFPRKVFITVYSKCDPSFVKLFQSRAQSLAGLSHHHIMSIYDMECIGDTCYLISEYRDCLTLREAIDSDLRFSLEEAMLMSMNIAQAIAHAHQMNVVHGHLTPDSIWLQGRDIKVAFLSPGCFDIWGDAREQDDLLALGKVLKDLFAATPPLYKLEVRSNINEVIDRLLGIREPAYRNAADVAYDLKMIISKDANPLYGGNSGHEEEDTRPYGVTSGEIQALLGTQKKNLIQQSFSKLRSIVMSYFALSMGMLLLGAAASLFMANPDPGTEKLKATIENVPVSVAKAESESSSTITITPTEPIGNLGKGVKATPDLVGLQKASAEQRLLSLGIRYIYYLEPSEYPTGTVFKQLQEPGSQIHPGERVVFYVSSGVQ</sequence>
<dbReference type="InterPro" id="IPR005543">
    <property type="entry name" value="PASTA_dom"/>
</dbReference>
<reference evidence="4" key="1">
    <citation type="submission" date="2017-07" db="EMBL/GenBank/DDBJ databases">
        <title>Draft genome sequence of Effusibacillus lacus strain skLN1.</title>
        <authorList>
            <person name="Watanabe M."/>
            <person name="Kojima H."/>
            <person name="Fukui M."/>
        </authorList>
    </citation>
    <scope>NUCLEOTIDE SEQUENCE [LARGE SCALE GENOMIC DNA]</scope>
    <source>
        <strain evidence="4">skLN1</strain>
    </source>
</reference>
<evidence type="ECO:0000256" key="1">
    <source>
        <dbReference type="SAM" id="Phobius"/>
    </source>
</evidence>
<evidence type="ECO:0000313" key="3">
    <source>
        <dbReference type="EMBL" id="GAX89513.1"/>
    </source>
</evidence>
<protein>
    <submittedName>
        <fullName evidence="3">Serine/threonine protein kinase</fullName>
    </submittedName>
</protein>
<dbReference type="PROSITE" id="PS51178">
    <property type="entry name" value="PASTA"/>
    <property type="match status" value="1"/>
</dbReference>
<evidence type="ECO:0000259" key="2">
    <source>
        <dbReference type="PROSITE" id="PS51178"/>
    </source>
</evidence>
<comment type="caution">
    <text evidence="3">The sequence shown here is derived from an EMBL/GenBank/DDBJ whole genome shotgun (WGS) entry which is preliminary data.</text>
</comment>
<dbReference type="RefSeq" id="WP_096181198.1">
    <property type="nucleotide sequence ID" value="NZ_BDUF01000022.1"/>
</dbReference>
<dbReference type="GO" id="GO:0004674">
    <property type="term" value="F:protein serine/threonine kinase activity"/>
    <property type="evidence" value="ECO:0007669"/>
    <property type="project" value="UniProtKB-KW"/>
</dbReference>
<dbReference type="InterPro" id="IPR000719">
    <property type="entry name" value="Prot_kinase_dom"/>
</dbReference>
<dbReference type="CDD" id="cd06577">
    <property type="entry name" value="PASTA_pknB"/>
    <property type="match status" value="1"/>
</dbReference>
<dbReference type="Pfam" id="PF03793">
    <property type="entry name" value="PASTA"/>
    <property type="match status" value="1"/>
</dbReference>
<dbReference type="EMBL" id="BDUF01000022">
    <property type="protein sequence ID" value="GAX89513.1"/>
    <property type="molecule type" value="Genomic_DNA"/>
</dbReference>
<keyword evidence="1" id="KW-1133">Transmembrane helix</keyword>
<dbReference type="GO" id="GO:0005524">
    <property type="term" value="F:ATP binding"/>
    <property type="evidence" value="ECO:0007669"/>
    <property type="project" value="InterPro"/>
</dbReference>
<dbReference type="Proteomes" id="UP000217785">
    <property type="component" value="Unassembled WGS sequence"/>
</dbReference>
<keyword evidence="3" id="KW-0723">Serine/threonine-protein kinase</keyword>
<dbReference type="Gene3D" id="3.30.200.20">
    <property type="entry name" value="Phosphorylase Kinase, domain 1"/>
    <property type="match status" value="1"/>
</dbReference>
<evidence type="ECO:0000313" key="4">
    <source>
        <dbReference type="Proteomes" id="UP000217785"/>
    </source>
</evidence>
<keyword evidence="1" id="KW-0472">Membrane</keyword>
<name>A0A292YL77_9BACL</name>
<organism evidence="3 4">
    <name type="scientific">Effusibacillus lacus</name>
    <dbReference type="NCBI Taxonomy" id="1348429"/>
    <lineage>
        <taxon>Bacteria</taxon>
        <taxon>Bacillati</taxon>
        <taxon>Bacillota</taxon>
        <taxon>Bacilli</taxon>
        <taxon>Bacillales</taxon>
        <taxon>Alicyclobacillaceae</taxon>
        <taxon>Effusibacillus</taxon>
    </lineage>
</organism>
<dbReference type="Pfam" id="PF00069">
    <property type="entry name" value="Pkinase"/>
    <property type="match status" value="1"/>
</dbReference>
<keyword evidence="3" id="KW-0418">Kinase</keyword>
<proteinExistence type="predicted"/>
<dbReference type="Gene3D" id="3.30.10.20">
    <property type="match status" value="1"/>
</dbReference>
<feature type="transmembrane region" description="Helical" evidence="1">
    <location>
        <begin position="271"/>
        <end position="293"/>
    </location>
</feature>
<dbReference type="AlphaFoldDB" id="A0A292YL77"/>
<dbReference type="OrthoDB" id="9788659at2"/>